<evidence type="ECO:0000313" key="3">
    <source>
        <dbReference type="Proteomes" id="UP000325579"/>
    </source>
</evidence>
<dbReference type="EMBL" id="ML736791">
    <property type="protein sequence ID" value="KAE8402201.1"/>
    <property type="molecule type" value="Genomic_DNA"/>
</dbReference>
<dbReference type="Proteomes" id="UP000325579">
    <property type="component" value="Unassembled WGS sequence"/>
</dbReference>
<dbReference type="RefSeq" id="XP_031939520.1">
    <property type="nucleotide sequence ID" value="XM_032082519.1"/>
</dbReference>
<gene>
    <name evidence="2" type="ORF">BDV37DRAFT_253040</name>
</gene>
<name>A0A5N7D715_9EURO</name>
<protein>
    <submittedName>
        <fullName evidence="2">Uncharacterized protein</fullName>
    </submittedName>
</protein>
<feature type="compositionally biased region" description="Low complexity" evidence="1">
    <location>
        <begin position="1"/>
        <end position="13"/>
    </location>
</feature>
<keyword evidence="3" id="KW-1185">Reference proteome</keyword>
<evidence type="ECO:0000256" key="1">
    <source>
        <dbReference type="SAM" id="MobiDB-lite"/>
    </source>
</evidence>
<sequence length="188" mass="20266">MISSSPSRFFTSPSSPPSDIKHTSTSRTLAAGRCTATCKSGKLMTPCPCTQGIFTVTPGSLPEGACEDCDHTLSLHQNFGSKSSPTEILASVGSSDHTRQHVMGRLTASDPTRCLRRDTVSKLAAAVDDKDVIHVRGTPASGKTVLSELLRDYYHERKRKVFLLSSPLEVRMVSVLLGILQSSLHLLV</sequence>
<reference evidence="2 3" key="1">
    <citation type="submission" date="2019-04" db="EMBL/GenBank/DDBJ databases">
        <authorList>
            <consortium name="DOE Joint Genome Institute"/>
            <person name="Mondo S."/>
            <person name="Kjaerbolling I."/>
            <person name="Vesth T."/>
            <person name="Frisvad J.C."/>
            <person name="Nybo J.L."/>
            <person name="Theobald S."/>
            <person name="Kildgaard S."/>
            <person name="Isbrandt T."/>
            <person name="Kuo A."/>
            <person name="Sato A."/>
            <person name="Lyhne E.K."/>
            <person name="Kogle M.E."/>
            <person name="Wiebenga A."/>
            <person name="Kun R.S."/>
            <person name="Lubbers R.J."/>
            <person name="Makela M.R."/>
            <person name="Barry K."/>
            <person name="Chovatia M."/>
            <person name="Clum A."/>
            <person name="Daum C."/>
            <person name="Haridas S."/>
            <person name="He G."/>
            <person name="LaButti K."/>
            <person name="Lipzen A."/>
            <person name="Riley R."/>
            <person name="Salamov A."/>
            <person name="Simmons B.A."/>
            <person name="Magnuson J.K."/>
            <person name="Henrissat B."/>
            <person name="Mortensen U.H."/>
            <person name="Larsen T.O."/>
            <person name="Devries R.P."/>
            <person name="Grigoriev I.V."/>
            <person name="Machida M."/>
            <person name="Baker S.E."/>
            <person name="Andersen M.R."/>
            <person name="Cantor M.N."/>
            <person name="Hua S.X."/>
        </authorList>
    </citation>
    <scope>NUCLEOTIDE SEQUENCE [LARGE SCALE GENOMIC DNA]</scope>
    <source>
        <strain evidence="2 3">CBS 119388</strain>
    </source>
</reference>
<organism evidence="2 3">
    <name type="scientific">Aspergillus pseudonomiae</name>
    <dbReference type="NCBI Taxonomy" id="1506151"/>
    <lineage>
        <taxon>Eukaryota</taxon>
        <taxon>Fungi</taxon>
        <taxon>Dikarya</taxon>
        <taxon>Ascomycota</taxon>
        <taxon>Pezizomycotina</taxon>
        <taxon>Eurotiomycetes</taxon>
        <taxon>Eurotiomycetidae</taxon>
        <taxon>Eurotiales</taxon>
        <taxon>Aspergillaceae</taxon>
        <taxon>Aspergillus</taxon>
        <taxon>Aspergillus subgen. Circumdati</taxon>
    </lineage>
</organism>
<dbReference type="GeneID" id="43667210"/>
<accession>A0A5N7D715</accession>
<dbReference type="AlphaFoldDB" id="A0A5N7D715"/>
<evidence type="ECO:0000313" key="2">
    <source>
        <dbReference type="EMBL" id="KAE8402201.1"/>
    </source>
</evidence>
<feature type="region of interest" description="Disordered" evidence="1">
    <location>
        <begin position="1"/>
        <end position="25"/>
    </location>
</feature>
<dbReference type="OrthoDB" id="2364732at2759"/>
<proteinExistence type="predicted"/>